<sequence>MDSNSLTWSGLIIRSRYIFSKILNAGSFWQRSSLNKVASKRERCLPAGARTVQFKALFRAWFFSDSILACAARYLICSDRSLLSFSNAAALLSGIPDKTPAACLQSPSDS</sequence>
<organism evidence="1 2">
    <name type="scientific">Brachionus plicatilis</name>
    <name type="common">Marine rotifer</name>
    <name type="synonym">Brachionus muelleri</name>
    <dbReference type="NCBI Taxonomy" id="10195"/>
    <lineage>
        <taxon>Eukaryota</taxon>
        <taxon>Metazoa</taxon>
        <taxon>Spiralia</taxon>
        <taxon>Gnathifera</taxon>
        <taxon>Rotifera</taxon>
        <taxon>Eurotatoria</taxon>
        <taxon>Monogononta</taxon>
        <taxon>Pseudotrocha</taxon>
        <taxon>Ploima</taxon>
        <taxon>Brachionidae</taxon>
        <taxon>Brachionus</taxon>
    </lineage>
</organism>
<proteinExistence type="predicted"/>
<comment type="caution">
    <text evidence="1">The sequence shown here is derived from an EMBL/GenBank/DDBJ whole genome shotgun (WGS) entry which is preliminary data.</text>
</comment>
<dbReference type="EMBL" id="REGN01004631">
    <property type="protein sequence ID" value="RNA16772.1"/>
    <property type="molecule type" value="Genomic_DNA"/>
</dbReference>
<protein>
    <submittedName>
        <fullName evidence="1">Uncharacterized protein</fullName>
    </submittedName>
</protein>
<dbReference type="AlphaFoldDB" id="A0A3M7QZK7"/>
<accession>A0A3M7QZK7</accession>
<dbReference type="Proteomes" id="UP000276133">
    <property type="component" value="Unassembled WGS sequence"/>
</dbReference>
<gene>
    <name evidence="1" type="ORF">BpHYR1_003043</name>
</gene>
<evidence type="ECO:0000313" key="1">
    <source>
        <dbReference type="EMBL" id="RNA16772.1"/>
    </source>
</evidence>
<reference evidence="1 2" key="1">
    <citation type="journal article" date="2018" name="Sci. Rep.">
        <title>Genomic signatures of local adaptation to the degree of environmental predictability in rotifers.</title>
        <authorList>
            <person name="Franch-Gras L."/>
            <person name="Hahn C."/>
            <person name="Garcia-Roger E.M."/>
            <person name="Carmona M.J."/>
            <person name="Serra M."/>
            <person name="Gomez A."/>
        </authorList>
    </citation>
    <scope>NUCLEOTIDE SEQUENCE [LARGE SCALE GENOMIC DNA]</scope>
    <source>
        <strain evidence="1">HYR1</strain>
    </source>
</reference>
<name>A0A3M7QZK7_BRAPC</name>
<evidence type="ECO:0000313" key="2">
    <source>
        <dbReference type="Proteomes" id="UP000276133"/>
    </source>
</evidence>
<keyword evidence="2" id="KW-1185">Reference proteome</keyword>